<keyword evidence="6" id="KW-0812">Transmembrane</keyword>
<evidence type="ECO:0000256" key="5">
    <source>
        <dbReference type="ARBA" id="ARBA00022679"/>
    </source>
</evidence>
<evidence type="ECO:0000256" key="1">
    <source>
        <dbReference type="ARBA" id="ARBA00004323"/>
    </source>
</evidence>
<keyword evidence="4 13" id="KW-0328">Glycosyltransferase</keyword>
<proteinExistence type="inferred from homology"/>
<evidence type="ECO:0000256" key="8">
    <source>
        <dbReference type="ARBA" id="ARBA00022968"/>
    </source>
</evidence>
<dbReference type="PANTHER" id="PTHR46396:SF1">
    <property type="entry name" value="PROTEIN O-LINKED-MANNOSE BETA-1,2-N-ACETYLGLUCOSAMINYLTRANSFERASE 1"/>
    <property type="match status" value="1"/>
</dbReference>
<dbReference type="AlphaFoldDB" id="A0A6G3MFW2"/>
<dbReference type="GO" id="GO:0030145">
    <property type="term" value="F:manganese ion binding"/>
    <property type="evidence" value="ECO:0007669"/>
    <property type="project" value="UniProtKB-UniRule"/>
</dbReference>
<accession>A0A6G3MFW2</accession>
<protein>
    <recommendedName>
        <fullName evidence="13">Alpha-1,3-mannosyl-glycoprotein 2-beta-N-acetylglucosaminyltransferase</fullName>
        <shortName evidence="13">GNT-I</shortName>
        <shortName evidence="13">GlcNAc-T I</shortName>
        <ecNumber evidence="13">2.4.1.101</ecNumber>
    </recommendedName>
    <alternativeName>
        <fullName evidence="13">N-glycosyl-oligosaccharide-glycoprotein N-acetylglucosaminyltransferase I</fullName>
    </alternativeName>
</protein>
<dbReference type="PANTHER" id="PTHR46396">
    <property type="entry name" value="PROTEIN O-LINKED-MANNOSE BETA-1,2-N-ACETYLGLUCOSAMINYLTRANSFERASE 1"/>
    <property type="match status" value="1"/>
</dbReference>
<dbReference type="UniPathway" id="UPA00378"/>
<evidence type="ECO:0000256" key="9">
    <source>
        <dbReference type="ARBA" id="ARBA00022989"/>
    </source>
</evidence>
<comment type="similarity">
    <text evidence="3 13">Belongs to the glycosyltransferase 13 family.</text>
</comment>
<dbReference type="InterPro" id="IPR029044">
    <property type="entry name" value="Nucleotide-diphossugar_trans"/>
</dbReference>
<evidence type="ECO:0000256" key="4">
    <source>
        <dbReference type="ARBA" id="ARBA00022676"/>
    </source>
</evidence>
<evidence type="ECO:0000256" key="3">
    <source>
        <dbReference type="ARBA" id="ARBA00006492"/>
    </source>
</evidence>
<evidence type="ECO:0000256" key="13">
    <source>
        <dbReference type="RuleBase" id="RU368119"/>
    </source>
</evidence>
<dbReference type="InterPro" id="IPR004139">
    <property type="entry name" value="Glyco_trans_13"/>
</dbReference>
<dbReference type="Pfam" id="PF03071">
    <property type="entry name" value="GNT-I"/>
    <property type="match status" value="1"/>
</dbReference>
<sequence>MPGLGWVLTRNVFEKELLPIWPPETAYFDWDMWLRQKHILKNRDCIIPDLSRTKHIGIKGVNIHPGFQTAYFSNKAFSFFNFTHFNAEIVRAAKYEKLMNKLM</sequence>
<dbReference type="InterPro" id="IPR052463">
    <property type="entry name" value="O-linked_mannose_GnT"/>
</dbReference>
<dbReference type="EC" id="2.4.1.101" evidence="13"/>
<dbReference type="GO" id="GO:0016266">
    <property type="term" value="P:protein O-linked glycosylation via N-acetyl-galactosamine"/>
    <property type="evidence" value="ECO:0007669"/>
    <property type="project" value="TreeGrafter"/>
</dbReference>
<dbReference type="EMBL" id="GHBP01001735">
    <property type="protein sequence ID" value="NDJ92861.1"/>
    <property type="molecule type" value="Transcribed_RNA"/>
</dbReference>
<comment type="function">
    <text evidence="13">Initiates complex N-linked carbohydrate formation. Essential for the conversion of high-mannose to hybrid and complex N-glycans.</text>
</comment>
<dbReference type="SUPFAM" id="SSF53448">
    <property type="entry name" value="Nucleotide-diphospho-sugar transferases"/>
    <property type="match status" value="1"/>
</dbReference>
<keyword evidence="9" id="KW-1133">Transmembrane helix</keyword>
<organism evidence="14">
    <name type="scientific">Henneguya salminicola</name>
    <name type="common">Myxosporean</name>
    <dbReference type="NCBI Taxonomy" id="69463"/>
    <lineage>
        <taxon>Eukaryota</taxon>
        <taxon>Metazoa</taxon>
        <taxon>Cnidaria</taxon>
        <taxon>Myxozoa</taxon>
        <taxon>Myxosporea</taxon>
        <taxon>Bivalvulida</taxon>
        <taxon>Platysporina</taxon>
        <taxon>Myxobolidae</taxon>
        <taxon>Henneguya</taxon>
    </lineage>
</organism>
<dbReference type="GO" id="GO:0003827">
    <property type="term" value="F:alpha-1,3-mannosylglycoprotein 2-beta-N-acetylglucosaminyltransferase activity"/>
    <property type="evidence" value="ECO:0007669"/>
    <property type="project" value="UniProtKB-UniRule"/>
</dbReference>
<comment type="catalytic activity">
    <reaction evidence="13">
        <text>N(4)-(alpha-D-Man-(1-&gt;3)-[alpha-D-Man-(1-&gt;3)-[alpha-D-Man-(1-&gt;6)]-alpha-D-Man-(1-&gt;6)]-beta-D-Man-(1-&gt;4)-beta-D-GlcNAc-(1-&gt;4)-beta-D-GlcNAc)-L-asparaginyl-[protein] (N-glucan mannose isomer 5A1,2) + UDP-N-acetyl-alpha-D-glucosamine = N(4)-{beta-D-GlcNAc-(1-&gt;2)-alpha-D-Man-(1-&gt;3)-[alpha-D-Man-(1-&gt;3)-[alpha-D-Man-(1-&gt;6)]-alpha-D-Man-(1-&gt;6)]-beta-D-Man-(1-&gt;4)-beta-D-GlcNAc-(1-&gt;4)-beta-D-GlcNAc}-L-asparaginyl-[protein] + UDP + H(+)</text>
        <dbReference type="Rhea" id="RHEA:11456"/>
        <dbReference type="Rhea" id="RHEA-COMP:14367"/>
        <dbReference type="Rhea" id="RHEA-COMP:14368"/>
        <dbReference type="ChEBI" id="CHEBI:15378"/>
        <dbReference type="ChEBI" id="CHEBI:57705"/>
        <dbReference type="ChEBI" id="CHEBI:58223"/>
        <dbReference type="ChEBI" id="CHEBI:59087"/>
        <dbReference type="ChEBI" id="CHEBI:60625"/>
        <dbReference type="EC" id="2.4.1.101"/>
    </reaction>
</comment>
<dbReference type="GO" id="GO:0047223">
    <property type="term" value="F:beta-1,3-galactosyl-O-glycosyl-glycoprotein beta-1,3-N-acetylglucosaminyltransferase activity"/>
    <property type="evidence" value="ECO:0007669"/>
    <property type="project" value="TreeGrafter"/>
</dbReference>
<reference evidence="14" key="1">
    <citation type="submission" date="2018-11" db="EMBL/GenBank/DDBJ databases">
        <title>Henneguya salminicola genome and transcriptome.</title>
        <authorList>
            <person name="Yahalomi D."/>
            <person name="Atkinson S.D."/>
            <person name="Neuhof M."/>
            <person name="Chang E.S."/>
            <person name="Philippe H."/>
            <person name="Cartwright P."/>
            <person name="Bartholomew J.L."/>
            <person name="Huchon D."/>
        </authorList>
    </citation>
    <scope>NUCLEOTIDE SEQUENCE</scope>
    <source>
        <strain evidence="14">Hz1</strain>
        <tissue evidence="14">Whole</tissue>
    </source>
</reference>
<comment type="subcellular location">
    <subcellularLocation>
        <location evidence="1 13">Golgi apparatus membrane</location>
        <topology evidence="1 13">Single-pass type II membrane protein</topology>
    </subcellularLocation>
</comment>
<keyword evidence="12 13" id="KW-0464">Manganese</keyword>
<keyword evidence="7 13" id="KW-0479">Metal-binding</keyword>
<comment type="cofactor">
    <cofactor evidence="13">
        <name>Mn(2+)</name>
        <dbReference type="ChEBI" id="CHEBI:29035"/>
    </cofactor>
    <text evidence="13">The cofactor is mostly bound to the substrate.</text>
</comment>
<keyword evidence="5 14" id="KW-0808">Transferase</keyword>
<keyword evidence="10 13" id="KW-0333">Golgi apparatus</keyword>
<evidence type="ECO:0000256" key="7">
    <source>
        <dbReference type="ARBA" id="ARBA00022723"/>
    </source>
</evidence>
<evidence type="ECO:0000256" key="6">
    <source>
        <dbReference type="ARBA" id="ARBA00022692"/>
    </source>
</evidence>
<keyword evidence="11" id="KW-0472">Membrane</keyword>
<evidence type="ECO:0000256" key="11">
    <source>
        <dbReference type="ARBA" id="ARBA00023136"/>
    </source>
</evidence>
<evidence type="ECO:0000256" key="2">
    <source>
        <dbReference type="ARBA" id="ARBA00004922"/>
    </source>
</evidence>
<dbReference type="GO" id="GO:0000139">
    <property type="term" value="C:Golgi membrane"/>
    <property type="evidence" value="ECO:0007669"/>
    <property type="project" value="UniProtKB-SubCell"/>
</dbReference>
<dbReference type="Gene3D" id="3.90.550.10">
    <property type="entry name" value="Spore Coat Polysaccharide Biosynthesis Protein SpsA, Chain A"/>
    <property type="match status" value="1"/>
</dbReference>
<evidence type="ECO:0000256" key="10">
    <source>
        <dbReference type="ARBA" id="ARBA00023034"/>
    </source>
</evidence>
<name>A0A6G3MFW2_HENSL</name>
<keyword evidence="8 13" id="KW-0735">Signal-anchor</keyword>
<comment type="pathway">
    <text evidence="2 13">Protein modification; protein glycosylation.</text>
</comment>
<evidence type="ECO:0000313" key="14">
    <source>
        <dbReference type="EMBL" id="NDJ92861.1"/>
    </source>
</evidence>
<evidence type="ECO:0000256" key="12">
    <source>
        <dbReference type="ARBA" id="ARBA00023211"/>
    </source>
</evidence>